<evidence type="ECO:0000313" key="2">
    <source>
        <dbReference type="EMBL" id="PPE73618.1"/>
    </source>
</evidence>
<dbReference type="PRINTS" id="PR00111">
    <property type="entry name" value="ABHYDROLASE"/>
</dbReference>
<dbReference type="EMBL" id="PSNW01000006">
    <property type="protein sequence ID" value="PPE73618.1"/>
    <property type="molecule type" value="Genomic_DNA"/>
</dbReference>
<dbReference type="PANTHER" id="PTHR46438">
    <property type="entry name" value="ALPHA/BETA-HYDROLASES SUPERFAMILY PROTEIN"/>
    <property type="match status" value="1"/>
</dbReference>
<dbReference type="RefSeq" id="WP_104230680.1">
    <property type="nucleotide sequence ID" value="NZ_PSNW01000006.1"/>
</dbReference>
<dbReference type="PANTHER" id="PTHR46438:SF11">
    <property type="entry name" value="LIPASE-RELATED"/>
    <property type="match status" value="1"/>
</dbReference>
<keyword evidence="3" id="KW-1185">Reference proteome</keyword>
<dbReference type="Gene3D" id="3.40.50.1820">
    <property type="entry name" value="alpha/beta hydrolase"/>
    <property type="match status" value="1"/>
</dbReference>
<evidence type="ECO:0000259" key="1">
    <source>
        <dbReference type="Pfam" id="PF00561"/>
    </source>
</evidence>
<organism evidence="2 3">
    <name type="scientific">Solimonas fluminis</name>
    <dbReference type="NCBI Taxonomy" id="2086571"/>
    <lineage>
        <taxon>Bacteria</taxon>
        <taxon>Pseudomonadati</taxon>
        <taxon>Pseudomonadota</taxon>
        <taxon>Gammaproteobacteria</taxon>
        <taxon>Nevskiales</taxon>
        <taxon>Nevskiaceae</taxon>
        <taxon>Solimonas</taxon>
    </lineage>
</organism>
<reference evidence="2 3" key="1">
    <citation type="submission" date="2018-02" db="EMBL/GenBank/DDBJ databases">
        <title>Genome sequencing of Solimonas sp. HR-BB.</title>
        <authorList>
            <person name="Lee Y."/>
            <person name="Jeon C.O."/>
        </authorList>
    </citation>
    <scope>NUCLEOTIDE SEQUENCE [LARGE SCALE GENOMIC DNA]</scope>
    <source>
        <strain evidence="2 3">HR-BB</strain>
    </source>
</reference>
<dbReference type="GO" id="GO:0016787">
    <property type="term" value="F:hydrolase activity"/>
    <property type="evidence" value="ECO:0007669"/>
    <property type="project" value="UniProtKB-KW"/>
</dbReference>
<accession>A0A2S5TFK9</accession>
<dbReference type="OrthoDB" id="9780765at2"/>
<evidence type="ECO:0000313" key="3">
    <source>
        <dbReference type="Proteomes" id="UP000238220"/>
    </source>
</evidence>
<dbReference type="InterPro" id="IPR029058">
    <property type="entry name" value="AB_hydrolase_fold"/>
</dbReference>
<proteinExistence type="predicted"/>
<name>A0A2S5TFK9_9GAMM</name>
<dbReference type="InterPro" id="IPR000073">
    <property type="entry name" value="AB_hydrolase_1"/>
</dbReference>
<sequence length="266" mass="28937">MKQVQTRVGPLAYAEQGSGLPLVLLHSAGHDHHDFDAILPSLAERHRVIALDWPGFGESPAPQPPASLSASLVGEVLEDAVAALGLERAVFLGNSVGGMAAARLAARQPQRVRGLVLVSSGGFTPMNAVTRAFCRVQGREWVRRHTGRWFARAYLRRRNSHTAAILQRFDATHARPATLAAHAALWRSFAEDASSVIEQARGIRCPTLLAWGRHDPVSRRGVEGRCAREAIAGARYVEFDTGHMPFAEDPPAFLRELLPFLEGLPA</sequence>
<gene>
    <name evidence="2" type="ORF">C3942_12520</name>
</gene>
<dbReference type="Pfam" id="PF00561">
    <property type="entry name" value="Abhydrolase_1"/>
    <property type="match status" value="1"/>
</dbReference>
<comment type="caution">
    <text evidence="2">The sequence shown here is derived from an EMBL/GenBank/DDBJ whole genome shotgun (WGS) entry which is preliminary data.</text>
</comment>
<keyword evidence="2" id="KW-0378">Hydrolase</keyword>
<dbReference type="Proteomes" id="UP000238220">
    <property type="component" value="Unassembled WGS sequence"/>
</dbReference>
<feature type="domain" description="AB hydrolase-1" evidence="1">
    <location>
        <begin position="21"/>
        <end position="250"/>
    </location>
</feature>
<dbReference type="SUPFAM" id="SSF53474">
    <property type="entry name" value="alpha/beta-Hydrolases"/>
    <property type="match status" value="1"/>
</dbReference>
<dbReference type="AlphaFoldDB" id="A0A2S5TFK9"/>
<protein>
    <submittedName>
        <fullName evidence="2">Alpha/beta hydrolase</fullName>
    </submittedName>
</protein>